<dbReference type="EMBL" id="JAJJMA010013909">
    <property type="protein sequence ID" value="MCL7022694.1"/>
    <property type="molecule type" value="Genomic_DNA"/>
</dbReference>
<keyword evidence="1" id="KW-0732">Signal</keyword>
<comment type="caution">
    <text evidence="2">The sequence shown here is derived from an EMBL/GenBank/DDBJ whole genome shotgun (WGS) entry which is preliminary data.</text>
</comment>
<keyword evidence="4" id="KW-1185">Reference proteome</keyword>
<evidence type="ECO:0000313" key="2">
    <source>
        <dbReference type="EMBL" id="MCL7022694.1"/>
    </source>
</evidence>
<evidence type="ECO:0000313" key="4">
    <source>
        <dbReference type="Proteomes" id="UP001177140"/>
    </source>
</evidence>
<evidence type="ECO:0000256" key="1">
    <source>
        <dbReference type="SAM" id="SignalP"/>
    </source>
</evidence>
<gene>
    <name evidence="3" type="ORF">MKW94_021068</name>
    <name evidence="2" type="ORF">MKW94_025093</name>
</gene>
<feature type="chain" id="PRO_5041630261" evidence="1">
    <location>
        <begin position="33"/>
        <end position="99"/>
    </location>
</feature>
<name>A0AA41RRI4_PAPNU</name>
<feature type="signal peptide" evidence="1">
    <location>
        <begin position="1"/>
        <end position="32"/>
    </location>
</feature>
<organism evidence="2 4">
    <name type="scientific">Papaver nudicaule</name>
    <name type="common">Iceland poppy</name>
    <dbReference type="NCBI Taxonomy" id="74823"/>
    <lineage>
        <taxon>Eukaryota</taxon>
        <taxon>Viridiplantae</taxon>
        <taxon>Streptophyta</taxon>
        <taxon>Embryophyta</taxon>
        <taxon>Tracheophyta</taxon>
        <taxon>Spermatophyta</taxon>
        <taxon>Magnoliopsida</taxon>
        <taxon>Ranunculales</taxon>
        <taxon>Papaveraceae</taxon>
        <taxon>Papaveroideae</taxon>
        <taxon>Papaver</taxon>
    </lineage>
</organism>
<protein>
    <submittedName>
        <fullName evidence="2">Uncharacterized protein</fullName>
    </submittedName>
</protein>
<accession>A0AA41RRI4</accession>
<sequence length="99" mass="10335">MAKNALISSPLFFGLLFLVLIAFNSEGGGVSGVCIYGSGVTNIFAGKMTTSCDGCNLNYCQNLPLPAGYTRPNSGVRSFHCSNVAPRSTTPCVCLCCVD</sequence>
<dbReference type="EMBL" id="JAJJMA010099895">
    <property type="protein sequence ID" value="MCL7030314.1"/>
    <property type="molecule type" value="Genomic_DNA"/>
</dbReference>
<dbReference type="Proteomes" id="UP001177140">
    <property type="component" value="Unassembled WGS sequence"/>
</dbReference>
<reference evidence="2" key="1">
    <citation type="submission" date="2022-03" db="EMBL/GenBank/DDBJ databases">
        <title>A functionally conserved STORR gene fusion in Papaver species that diverged 16.8 million years ago.</title>
        <authorList>
            <person name="Catania T."/>
        </authorList>
    </citation>
    <scope>NUCLEOTIDE SEQUENCE</scope>
    <source>
        <strain evidence="2">S-191538</strain>
    </source>
</reference>
<evidence type="ECO:0000313" key="3">
    <source>
        <dbReference type="EMBL" id="MCL7030314.1"/>
    </source>
</evidence>
<dbReference type="AlphaFoldDB" id="A0AA41RRI4"/>
<proteinExistence type="predicted"/>